<feature type="transmembrane region" description="Helical" evidence="1">
    <location>
        <begin position="133"/>
        <end position="157"/>
    </location>
</feature>
<dbReference type="STRING" id="66969.Lwal_2350"/>
<keyword evidence="1" id="KW-0472">Membrane</keyword>
<dbReference type="InterPro" id="IPR021994">
    <property type="entry name" value="DUF3592"/>
</dbReference>
<keyword evidence="4" id="KW-1185">Reference proteome</keyword>
<dbReference type="PATRIC" id="fig|66969.6.peg.2553"/>
<feature type="domain" description="DUF3592" evidence="2">
    <location>
        <begin position="52"/>
        <end position="125"/>
    </location>
</feature>
<comment type="caution">
    <text evidence="3">The sequence shown here is derived from an EMBL/GenBank/DDBJ whole genome shotgun (WGS) entry which is preliminary data.</text>
</comment>
<proteinExistence type="predicted"/>
<gene>
    <name evidence="3" type="ORF">Lwal_2350</name>
</gene>
<keyword evidence="1" id="KW-0812">Transmembrane</keyword>
<organism evidence="3 4">
    <name type="scientific">Legionella waltersii</name>
    <dbReference type="NCBI Taxonomy" id="66969"/>
    <lineage>
        <taxon>Bacteria</taxon>
        <taxon>Pseudomonadati</taxon>
        <taxon>Pseudomonadota</taxon>
        <taxon>Gammaproteobacteria</taxon>
        <taxon>Legionellales</taxon>
        <taxon>Legionellaceae</taxon>
        <taxon>Legionella</taxon>
    </lineage>
</organism>
<reference evidence="3 4" key="1">
    <citation type="submission" date="2015-11" db="EMBL/GenBank/DDBJ databases">
        <title>Genomic analysis of 38 Legionella species identifies large and diverse effector repertoires.</title>
        <authorList>
            <person name="Burstein D."/>
            <person name="Amaro F."/>
            <person name="Zusman T."/>
            <person name="Lifshitz Z."/>
            <person name="Cohen O."/>
            <person name="Gilbert J.A."/>
            <person name="Pupko T."/>
            <person name="Shuman H.A."/>
            <person name="Segal G."/>
        </authorList>
    </citation>
    <scope>NUCLEOTIDE SEQUENCE [LARGE SCALE GENOMIC DNA]</scope>
    <source>
        <strain evidence="3 4">ATCC 51914</strain>
    </source>
</reference>
<evidence type="ECO:0000313" key="3">
    <source>
        <dbReference type="EMBL" id="KTD76628.1"/>
    </source>
</evidence>
<name>A0A0W1A5L9_9GAMM</name>
<dbReference type="Pfam" id="PF12158">
    <property type="entry name" value="DUF3592"/>
    <property type="match status" value="1"/>
</dbReference>
<dbReference type="RefSeq" id="WP_058480970.1">
    <property type="nucleotide sequence ID" value="NZ_CAAAIQ010000001.1"/>
</dbReference>
<evidence type="ECO:0000313" key="4">
    <source>
        <dbReference type="Proteomes" id="UP000054729"/>
    </source>
</evidence>
<accession>A0A0W1A5L9</accession>
<feature type="transmembrane region" description="Helical" evidence="1">
    <location>
        <begin position="6"/>
        <end position="27"/>
    </location>
</feature>
<dbReference type="AlphaFoldDB" id="A0A0W1A5L9"/>
<protein>
    <recommendedName>
        <fullName evidence="2">DUF3592 domain-containing protein</fullName>
    </recommendedName>
</protein>
<keyword evidence="1" id="KW-1133">Transmembrane helix</keyword>
<dbReference type="EMBL" id="LNZB01000051">
    <property type="protein sequence ID" value="KTD76628.1"/>
    <property type="molecule type" value="Genomic_DNA"/>
</dbReference>
<evidence type="ECO:0000259" key="2">
    <source>
        <dbReference type="Pfam" id="PF12158"/>
    </source>
</evidence>
<sequence>MWWSTVLKGAIDVIWLVFLLLLFRYFWLKRKDLLDARSWLKVKGHITSCEWTTVGHSVWPKIEYEYEVYNKTLLGEYLFLDTLHNSPSSKYSRNIAYKVSMAFKNNSEIDVYYNPNNPEQSALDVTMPKKLSFILILIGTLLLSHIVLIVWGCLHYYH</sequence>
<evidence type="ECO:0000256" key="1">
    <source>
        <dbReference type="SAM" id="Phobius"/>
    </source>
</evidence>
<dbReference type="OrthoDB" id="5652006at2"/>
<dbReference type="Proteomes" id="UP000054729">
    <property type="component" value="Unassembled WGS sequence"/>
</dbReference>